<dbReference type="AlphaFoldDB" id="A0A9X1VY97"/>
<dbReference type="SUPFAM" id="SSF55347">
    <property type="entry name" value="Glyceraldehyde-3-phosphate dehydrogenase-like, C-terminal domain"/>
    <property type="match status" value="1"/>
</dbReference>
<dbReference type="Pfam" id="PF01118">
    <property type="entry name" value="Semialdhyde_dh"/>
    <property type="match status" value="1"/>
</dbReference>
<dbReference type="Proteomes" id="UP001139447">
    <property type="component" value="Unassembled WGS sequence"/>
</dbReference>
<dbReference type="GO" id="GO:0005737">
    <property type="term" value="C:cytoplasm"/>
    <property type="evidence" value="ECO:0007669"/>
    <property type="project" value="UniProtKB-SubCell"/>
</dbReference>
<dbReference type="InterPro" id="IPR000534">
    <property type="entry name" value="Semialdehyde_DH_NAD-bd"/>
</dbReference>
<dbReference type="InterPro" id="IPR058924">
    <property type="entry name" value="AGPR_dimerisation_dom"/>
</dbReference>
<keyword evidence="2 6" id="KW-0055">Arginine biosynthesis</keyword>
<proteinExistence type="inferred from homology"/>
<comment type="function">
    <text evidence="6">Catalyzes the NADPH-dependent reduction of N-acetyl-5-glutamyl phosphate to yield N-acetyl-L-glutamate 5-semialdehyde.</text>
</comment>
<evidence type="ECO:0000259" key="8">
    <source>
        <dbReference type="SMART" id="SM00859"/>
    </source>
</evidence>
<dbReference type="InterPro" id="IPR036291">
    <property type="entry name" value="NAD(P)-bd_dom_sf"/>
</dbReference>
<dbReference type="SUPFAM" id="SSF51735">
    <property type="entry name" value="NAD(P)-binding Rossmann-fold domains"/>
    <property type="match status" value="1"/>
</dbReference>
<feature type="domain" description="Semialdehyde dehydrogenase NAD-binding" evidence="8">
    <location>
        <begin position="4"/>
        <end position="105"/>
    </location>
</feature>
<comment type="subcellular location">
    <subcellularLocation>
        <location evidence="6">Cytoplasm</location>
    </subcellularLocation>
</comment>
<accession>A0A9X1VY97</accession>
<evidence type="ECO:0000256" key="3">
    <source>
        <dbReference type="ARBA" id="ARBA00022605"/>
    </source>
</evidence>
<dbReference type="EC" id="1.2.1.38" evidence="6"/>
<dbReference type="CDD" id="cd17896">
    <property type="entry name" value="AGPR_2_N"/>
    <property type="match status" value="1"/>
</dbReference>
<protein>
    <recommendedName>
        <fullName evidence="6">N-acetyl-gamma-glutamyl-phosphate reductase</fullName>
        <shortName evidence="6">AGPR</shortName>
        <ecNumber evidence="6">1.2.1.38</ecNumber>
    </recommendedName>
    <alternativeName>
        <fullName evidence="6">N-acetyl-glutamate semialdehyde dehydrogenase</fullName>
        <shortName evidence="6">NAGSA dehydrogenase</shortName>
    </alternativeName>
</protein>
<reference evidence="9" key="1">
    <citation type="submission" date="2022-03" db="EMBL/GenBank/DDBJ databases">
        <authorList>
            <person name="Woo C.Y."/>
        </authorList>
    </citation>
    <scope>NUCLEOTIDE SEQUENCE</scope>
    <source>
        <strain evidence="9">CYS-02</strain>
    </source>
</reference>
<gene>
    <name evidence="6 9" type="primary">argC</name>
    <name evidence="9" type="ORF">MMF98_20165</name>
</gene>
<evidence type="ECO:0000256" key="4">
    <source>
        <dbReference type="ARBA" id="ARBA00022857"/>
    </source>
</evidence>
<keyword evidence="1 6" id="KW-0963">Cytoplasm</keyword>
<comment type="similarity">
    <text evidence="6">Belongs to the NAGSA dehydrogenase family. Type 2 subfamily.</text>
</comment>
<evidence type="ECO:0000313" key="10">
    <source>
        <dbReference type="Proteomes" id="UP001139447"/>
    </source>
</evidence>
<dbReference type="GO" id="GO:0003942">
    <property type="term" value="F:N-acetyl-gamma-glutamyl-phosphate reductase activity"/>
    <property type="evidence" value="ECO:0007669"/>
    <property type="project" value="UniProtKB-UniRule"/>
</dbReference>
<dbReference type="NCBIfam" id="TIGR01851">
    <property type="entry name" value="argC_other"/>
    <property type="match status" value="1"/>
</dbReference>
<dbReference type="RefSeq" id="WP_243309037.1">
    <property type="nucleotide sequence ID" value="NZ_JALGBI010000003.1"/>
</dbReference>
<dbReference type="EMBL" id="JALGBI010000003">
    <property type="protein sequence ID" value="MCJ0765535.1"/>
    <property type="molecule type" value="Genomic_DNA"/>
</dbReference>
<comment type="catalytic activity">
    <reaction evidence="6">
        <text>N-acetyl-L-glutamate 5-semialdehyde + phosphate + NADP(+) = N-acetyl-L-glutamyl 5-phosphate + NADPH + H(+)</text>
        <dbReference type="Rhea" id="RHEA:21588"/>
        <dbReference type="ChEBI" id="CHEBI:15378"/>
        <dbReference type="ChEBI" id="CHEBI:29123"/>
        <dbReference type="ChEBI" id="CHEBI:43474"/>
        <dbReference type="ChEBI" id="CHEBI:57783"/>
        <dbReference type="ChEBI" id="CHEBI:57936"/>
        <dbReference type="ChEBI" id="CHEBI:58349"/>
        <dbReference type="EC" id="1.2.1.38"/>
    </reaction>
</comment>
<evidence type="ECO:0000313" key="9">
    <source>
        <dbReference type="EMBL" id="MCJ0765535.1"/>
    </source>
</evidence>
<dbReference type="InterPro" id="IPR050085">
    <property type="entry name" value="AGPR"/>
</dbReference>
<evidence type="ECO:0000256" key="2">
    <source>
        <dbReference type="ARBA" id="ARBA00022571"/>
    </source>
</evidence>
<dbReference type="Pfam" id="PF22698">
    <property type="entry name" value="Semialdhyde_dhC_1"/>
    <property type="match status" value="1"/>
</dbReference>
<organism evidence="9 10">
    <name type="scientific">Variovorax terrae</name>
    <dbReference type="NCBI Taxonomy" id="2923278"/>
    <lineage>
        <taxon>Bacteria</taxon>
        <taxon>Pseudomonadati</taxon>
        <taxon>Pseudomonadota</taxon>
        <taxon>Betaproteobacteria</taxon>
        <taxon>Burkholderiales</taxon>
        <taxon>Comamonadaceae</taxon>
        <taxon>Variovorax</taxon>
    </lineage>
</organism>
<dbReference type="PANTHER" id="PTHR32338:SF10">
    <property type="entry name" value="N-ACETYL-GAMMA-GLUTAMYL-PHOSPHATE REDUCTASE, CHLOROPLASTIC-RELATED"/>
    <property type="match status" value="1"/>
</dbReference>
<evidence type="ECO:0000256" key="5">
    <source>
        <dbReference type="ARBA" id="ARBA00023002"/>
    </source>
</evidence>
<evidence type="ECO:0000256" key="6">
    <source>
        <dbReference type="HAMAP-Rule" id="MF_01110"/>
    </source>
</evidence>
<keyword evidence="3 6" id="KW-0028">Amino-acid biosynthesis</keyword>
<comment type="caution">
    <text evidence="9">The sequence shown here is derived from an EMBL/GenBank/DDBJ whole genome shotgun (WGS) entry which is preliminary data.</text>
</comment>
<keyword evidence="10" id="KW-1185">Reference proteome</keyword>
<dbReference type="GO" id="GO:0051287">
    <property type="term" value="F:NAD binding"/>
    <property type="evidence" value="ECO:0007669"/>
    <property type="project" value="InterPro"/>
</dbReference>
<dbReference type="InterPro" id="IPR023013">
    <property type="entry name" value="AGPR_AS"/>
</dbReference>
<feature type="active site" evidence="6 7">
    <location>
        <position position="116"/>
    </location>
</feature>
<dbReference type="InterPro" id="IPR010136">
    <property type="entry name" value="AGPR_type-2"/>
</dbReference>
<dbReference type="PROSITE" id="PS01224">
    <property type="entry name" value="ARGC"/>
    <property type="match status" value="1"/>
</dbReference>
<evidence type="ECO:0000256" key="1">
    <source>
        <dbReference type="ARBA" id="ARBA00022490"/>
    </source>
</evidence>
<evidence type="ECO:0000256" key="7">
    <source>
        <dbReference type="PROSITE-ProRule" id="PRU10010"/>
    </source>
</evidence>
<dbReference type="GO" id="GO:0006526">
    <property type="term" value="P:L-arginine biosynthetic process"/>
    <property type="evidence" value="ECO:0007669"/>
    <property type="project" value="UniProtKB-UniRule"/>
</dbReference>
<sequence>MKPIVFIDGDQGTTGLQIHERLRTRQDLALLTLPEAERKDLRRRAEAINACDVAILCLPDGPAREAAASVTNPAVRVIDASSAHRTDPQWVYGFPEMTAGQAGRIAAARRVSNPGCYPTGAVALLRPLVEAALLPVDYPVTVHAVSGYSGRGRAGVEQHEGPAAASAPAFQVYGLRLDHKHAPEIQAHAGLTGRPFFVPAYGAFRQGIVLTVPLQLRLLPAGVDGTRLHACLQRHFAGQPQVEVLPLADAQALEQLDPQALNGTNSLRLAVFENARHGQVLLAAVFDNLGKGASGAAVQNLDLMLGRPGTATAPARAAEAVAA</sequence>
<dbReference type="SMART" id="SM00859">
    <property type="entry name" value="Semialdhyde_dh"/>
    <property type="match status" value="1"/>
</dbReference>
<dbReference type="PANTHER" id="PTHR32338">
    <property type="entry name" value="N-ACETYL-GAMMA-GLUTAMYL-PHOSPHATE REDUCTASE, CHLOROPLASTIC-RELATED-RELATED"/>
    <property type="match status" value="1"/>
</dbReference>
<dbReference type="CDD" id="cd23935">
    <property type="entry name" value="AGPR_2_C"/>
    <property type="match status" value="1"/>
</dbReference>
<comment type="pathway">
    <text evidence="6">Amino-acid biosynthesis; L-arginine biosynthesis; N(2)-acetyl-L-ornithine from L-glutamate: step 3/4.</text>
</comment>
<name>A0A9X1VY97_9BURK</name>
<keyword evidence="4 6" id="KW-0521">NADP</keyword>
<dbReference type="Gene3D" id="3.40.50.720">
    <property type="entry name" value="NAD(P)-binding Rossmann-like Domain"/>
    <property type="match status" value="1"/>
</dbReference>
<keyword evidence="5 6" id="KW-0560">Oxidoreductase</keyword>
<dbReference type="Gene3D" id="3.30.360.10">
    <property type="entry name" value="Dihydrodipicolinate Reductase, domain 2"/>
    <property type="match status" value="1"/>
</dbReference>
<dbReference type="HAMAP" id="MF_01110">
    <property type="entry name" value="ArgC_type2"/>
    <property type="match status" value="1"/>
</dbReference>